<sequence>MTPKELVIDFYKNDLMLQKSEVTEFLHDDLIIEWNSSKGFVQMKKEDVLNLSDELSKAYVRSKMRITHIIVEDNIVSVRYSHFVKTIENPREEMLLAHFFVIWEIKDGKLFRGFQMSQFS</sequence>
<organism evidence="1 2">
    <name type="scientific">Flavobacterium aquatile LMG 4008 = ATCC 11947</name>
    <dbReference type="NCBI Taxonomy" id="1453498"/>
    <lineage>
        <taxon>Bacteria</taxon>
        <taxon>Pseudomonadati</taxon>
        <taxon>Bacteroidota</taxon>
        <taxon>Flavobacteriia</taxon>
        <taxon>Flavobacteriales</taxon>
        <taxon>Flavobacteriaceae</taxon>
        <taxon>Flavobacterium</taxon>
    </lineage>
</organism>
<dbReference type="Proteomes" id="UP000029554">
    <property type="component" value="Unassembled WGS sequence"/>
</dbReference>
<name>A0A095ST56_9FLAO</name>
<dbReference type="STRING" id="1453498.LG45_11645"/>
<gene>
    <name evidence="1" type="ORF">LG45_11645</name>
</gene>
<evidence type="ECO:0008006" key="3">
    <source>
        <dbReference type="Google" id="ProtNLM"/>
    </source>
</evidence>
<comment type="caution">
    <text evidence="1">The sequence shown here is derived from an EMBL/GenBank/DDBJ whole genome shotgun (WGS) entry which is preliminary data.</text>
</comment>
<dbReference type="SUPFAM" id="SSF54427">
    <property type="entry name" value="NTF2-like"/>
    <property type="match status" value="1"/>
</dbReference>
<dbReference type="eggNOG" id="COG3631">
    <property type="taxonomic scope" value="Bacteria"/>
</dbReference>
<dbReference type="Gene3D" id="3.10.450.50">
    <property type="match status" value="1"/>
</dbReference>
<dbReference type="AlphaFoldDB" id="A0A095ST56"/>
<evidence type="ECO:0000313" key="2">
    <source>
        <dbReference type="Proteomes" id="UP000029554"/>
    </source>
</evidence>
<keyword evidence="2" id="KW-1185">Reference proteome</keyword>
<dbReference type="EMBL" id="JRHH01000004">
    <property type="protein sequence ID" value="KGD67767.1"/>
    <property type="molecule type" value="Genomic_DNA"/>
</dbReference>
<protein>
    <recommendedName>
        <fullName evidence="3">SnoaL-like domain-containing protein</fullName>
    </recommendedName>
</protein>
<dbReference type="InterPro" id="IPR032710">
    <property type="entry name" value="NTF2-like_dom_sf"/>
</dbReference>
<dbReference type="RefSeq" id="WP_035127257.1">
    <property type="nucleotide sequence ID" value="NZ_JRHH01000004.1"/>
</dbReference>
<proteinExistence type="predicted"/>
<reference evidence="1 2" key="1">
    <citation type="submission" date="2014-09" db="EMBL/GenBank/DDBJ databases">
        <title>Whole Genome Shotgun of Flavobacterium aquatile LMG 4008.</title>
        <authorList>
            <person name="Gale A.N."/>
            <person name="Pipes S.E."/>
            <person name="Newman J.D."/>
        </authorList>
    </citation>
    <scope>NUCLEOTIDE SEQUENCE [LARGE SCALE GENOMIC DNA]</scope>
    <source>
        <strain evidence="1 2">LMG 4008</strain>
    </source>
</reference>
<accession>A0A095ST56</accession>
<dbReference type="OrthoDB" id="1452256at2"/>
<evidence type="ECO:0000313" key="1">
    <source>
        <dbReference type="EMBL" id="KGD67767.1"/>
    </source>
</evidence>